<dbReference type="STRING" id="1423781.FD06_GL000152"/>
<dbReference type="PANTHER" id="PTHR10000">
    <property type="entry name" value="PHOSPHOSERINE PHOSPHATASE"/>
    <property type="match status" value="1"/>
</dbReference>
<evidence type="ECO:0000313" key="2">
    <source>
        <dbReference type="Proteomes" id="UP000052012"/>
    </source>
</evidence>
<gene>
    <name evidence="1" type="ORF">FD06_GL000152</name>
</gene>
<dbReference type="PATRIC" id="fig|1423781.4.peg.154"/>
<dbReference type="EMBL" id="AYYQ01000031">
    <property type="protein sequence ID" value="KRM68034.1"/>
    <property type="molecule type" value="Genomic_DNA"/>
</dbReference>
<dbReference type="SUPFAM" id="SSF56784">
    <property type="entry name" value="HAD-like"/>
    <property type="match status" value="1"/>
</dbReference>
<dbReference type="Gene3D" id="3.40.50.1000">
    <property type="entry name" value="HAD superfamily/HAD-like"/>
    <property type="match status" value="1"/>
</dbReference>
<evidence type="ECO:0000313" key="1">
    <source>
        <dbReference type="EMBL" id="KRM68034.1"/>
    </source>
</evidence>
<keyword evidence="1" id="KW-0378">Hydrolase</keyword>
<dbReference type="GO" id="GO:0016791">
    <property type="term" value="F:phosphatase activity"/>
    <property type="evidence" value="ECO:0007669"/>
    <property type="project" value="TreeGrafter"/>
</dbReference>
<dbReference type="Pfam" id="PF08282">
    <property type="entry name" value="Hydrolase_3"/>
    <property type="match status" value="1"/>
</dbReference>
<dbReference type="PANTHER" id="PTHR10000:SF23">
    <property type="entry name" value="5-AMINO-6-(5-PHOSPHO-D-RIBITYLAMINO)URACIL PHOSPHATASE YITU"/>
    <property type="match status" value="1"/>
</dbReference>
<dbReference type="NCBIfam" id="TIGR01484">
    <property type="entry name" value="HAD-SF-IIB"/>
    <property type="match status" value="1"/>
</dbReference>
<dbReference type="InterPro" id="IPR006379">
    <property type="entry name" value="HAD-SF_hydro_IIB"/>
</dbReference>
<organism evidence="1 2">
    <name type="scientific">Apilactobacillus ozensis DSM 23829 = JCM 17196</name>
    <dbReference type="NCBI Taxonomy" id="1423781"/>
    <lineage>
        <taxon>Bacteria</taxon>
        <taxon>Bacillati</taxon>
        <taxon>Bacillota</taxon>
        <taxon>Bacilli</taxon>
        <taxon>Lactobacillales</taxon>
        <taxon>Lactobacillaceae</taxon>
        <taxon>Apilactobacillus</taxon>
    </lineage>
</organism>
<accession>A0A0R2ANH2</accession>
<reference evidence="1 2" key="1">
    <citation type="journal article" date="2015" name="Genome Announc.">
        <title>Expanding the biotechnology potential of lactobacilli through comparative genomics of 213 strains and associated genera.</title>
        <authorList>
            <person name="Sun Z."/>
            <person name="Harris H.M."/>
            <person name="McCann A."/>
            <person name="Guo C."/>
            <person name="Argimon S."/>
            <person name="Zhang W."/>
            <person name="Yang X."/>
            <person name="Jeffery I.B."/>
            <person name="Cooney J.C."/>
            <person name="Kagawa T.F."/>
            <person name="Liu W."/>
            <person name="Song Y."/>
            <person name="Salvetti E."/>
            <person name="Wrobel A."/>
            <person name="Rasinkangas P."/>
            <person name="Parkhill J."/>
            <person name="Rea M.C."/>
            <person name="O'Sullivan O."/>
            <person name="Ritari J."/>
            <person name="Douillard F.P."/>
            <person name="Paul Ross R."/>
            <person name="Yang R."/>
            <person name="Briner A.E."/>
            <person name="Felis G.E."/>
            <person name="de Vos W.M."/>
            <person name="Barrangou R."/>
            <person name="Klaenhammer T.R."/>
            <person name="Caufield P.W."/>
            <person name="Cui Y."/>
            <person name="Zhang H."/>
            <person name="O'Toole P.W."/>
        </authorList>
    </citation>
    <scope>NUCLEOTIDE SEQUENCE [LARGE SCALE GENOMIC DNA]</scope>
    <source>
        <strain evidence="1 2">DSM 23829</strain>
    </source>
</reference>
<dbReference type="AlphaFoldDB" id="A0A0R2ANH2"/>
<proteinExistence type="predicted"/>
<name>A0A0R2ANH2_9LACO</name>
<sequence>MVTDIYNQLDLDTPMINFNGSLGFNPNKKWQYEYKYNIDRDIALHFVNHSEELGINLITAEDRDLFLANRPAAHEALGFFPTKLENKNILNNDSLKTNPICLTLEVKPEKEQSFINYVKDKFNNKLQISPWGGPNSIIEIAAGGVNKVTGIKKLADFYNIEQKDVIAFGDEFNDQEMIEYAGFGVAMKNGQPKVKAIADDVTDLDNNHDGLADYLENHFKI</sequence>
<dbReference type="GO" id="GO:0000287">
    <property type="term" value="F:magnesium ion binding"/>
    <property type="evidence" value="ECO:0007669"/>
    <property type="project" value="TreeGrafter"/>
</dbReference>
<keyword evidence="2" id="KW-1185">Reference proteome</keyword>
<comment type="caution">
    <text evidence="1">The sequence shown here is derived from an EMBL/GenBank/DDBJ whole genome shotgun (WGS) entry which is preliminary data.</text>
</comment>
<dbReference type="GO" id="GO:0005829">
    <property type="term" value="C:cytosol"/>
    <property type="evidence" value="ECO:0007669"/>
    <property type="project" value="TreeGrafter"/>
</dbReference>
<protein>
    <submittedName>
        <fullName evidence="1">HAD superfamily hydrolase</fullName>
    </submittedName>
</protein>
<dbReference type="InterPro" id="IPR036412">
    <property type="entry name" value="HAD-like_sf"/>
</dbReference>
<dbReference type="Gene3D" id="3.30.1240.10">
    <property type="match status" value="1"/>
</dbReference>
<dbReference type="Proteomes" id="UP000052012">
    <property type="component" value="Unassembled WGS sequence"/>
</dbReference>
<dbReference type="InterPro" id="IPR023214">
    <property type="entry name" value="HAD_sf"/>
</dbReference>